<accession>A0AAW9CNT5</accession>
<sequence>MTAAVAVARSFGAGRCGGTGAVASWRDRIRARAPRGCRDMRD</sequence>
<protein>
    <submittedName>
        <fullName evidence="1">Uncharacterized protein</fullName>
    </submittedName>
</protein>
<reference evidence="1" key="1">
    <citation type="submission" date="2018-08" db="EMBL/GenBank/DDBJ databases">
        <title>Identification of Burkholderia cepacia strains that express a Burkholderia pseudomallei-like capsular polysaccharide.</title>
        <authorList>
            <person name="Burtnick M.N."/>
            <person name="Vongsouvath M."/>
            <person name="Newton P."/>
            <person name="Wuthiekanun V."/>
            <person name="Limmathurotsakul D."/>
            <person name="Brett P.J."/>
            <person name="Chantratita N."/>
            <person name="Dance D.A."/>
        </authorList>
    </citation>
    <scope>NUCLEOTIDE SEQUENCE</scope>
    <source>
        <strain evidence="1">SBXCC001</strain>
    </source>
</reference>
<comment type="caution">
    <text evidence="1">The sequence shown here is derived from an EMBL/GenBank/DDBJ whole genome shotgun (WGS) entry which is preliminary data.</text>
</comment>
<evidence type="ECO:0000313" key="2">
    <source>
        <dbReference type="Proteomes" id="UP001272137"/>
    </source>
</evidence>
<dbReference type="EMBL" id="QXCT01000001">
    <property type="protein sequence ID" value="MDW9252284.1"/>
    <property type="molecule type" value="Genomic_DNA"/>
</dbReference>
<dbReference type="Proteomes" id="UP001272137">
    <property type="component" value="Unassembled WGS sequence"/>
</dbReference>
<name>A0AAW9CNT5_BURTH</name>
<dbReference type="AlphaFoldDB" id="A0AAW9CNT5"/>
<gene>
    <name evidence="1" type="ORF">C7S16_5558</name>
</gene>
<proteinExistence type="predicted"/>
<evidence type="ECO:0000313" key="1">
    <source>
        <dbReference type="EMBL" id="MDW9252284.1"/>
    </source>
</evidence>
<organism evidence="1 2">
    <name type="scientific">Burkholderia thailandensis</name>
    <dbReference type="NCBI Taxonomy" id="57975"/>
    <lineage>
        <taxon>Bacteria</taxon>
        <taxon>Pseudomonadati</taxon>
        <taxon>Pseudomonadota</taxon>
        <taxon>Betaproteobacteria</taxon>
        <taxon>Burkholderiales</taxon>
        <taxon>Burkholderiaceae</taxon>
        <taxon>Burkholderia</taxon>
        <taxon>pseudomallei group</taxon>
    </lineage>
</organism>